<dbReference type="PANTHER" id="PTHR37049">
    <property type="entry name" value="PEPTIDASE S41 FAMILY PROTEIN"/>
    <property type="match status" value="1"/>
</dbReference>
<protein>
    <submittedName>
        <fullName evidence="3">Peptidase s41 family protein</fullName>
    </submittedName>
</protein>
<organism evidence="3 4">
    <name type="scientific">Colletotrichum incanum</name>
    <name type="common">Soybean anthracnose fungus</name>
    <dbReference type="NCBI Taxonomy" id="1573173"/>
    <lineage>
        <taxon>Eukaryota</taxon>
        <taxon>Fungi</taxon>
        <taxon>Dikarya</taxon>
        <taxon>Ascomycota</taxon>
        <taxon>Pezizomycotina</taxon>
        <taxon>Sordariomycetes</taxon>
        <taxon>Hypocreomycetidae</taxon>
        <taxon>Glomerellales</taxon>
        <taxon>Glomerellaceae</taxon>
        <taxon>Colletotrichum</taxon>
        <taxon>Colletotrichum spaethianum species complex</taxon>
    </lineage>
</organism>
<keyword evidence="4" id="KW-1185">Reference proteome</keyword>
<dbReference type="EMBL" id="LFIW01000787">
    <property type="protein sequence ID" value="KZL84782.1"/>
    <property type="molecule type" value="Genomic_DNA"/>
</dbReference>
<comment type="caution">
    <text evidence="3">The sequence shown here is derived from an EMBL/GenBank/DDBJ whole genome shotgun (WGS) entry which is preliminary data.</text>
</comment>
<feature type="chain" id="PRO_5007829499" evidence="1">
    <location>
        <begin position="19"/>
        <end position="373"/>
    </location>
</feature>
<feature type="signal peptide" evidence="1">
    <location>
        <begin position="1"/>
        <end position="18"/>
    </location>
</feature>
<name>A0A161Y5P0_COLIC</name>
<dbReference type="STRING" id="1573173.A0A161Y5P0"/>
<feature type="domain" description="CPAF-like PDZ" evidence="2">
    <location>
        <begin position="90"/>
        <end position="190"/>
    </location>
</feature>
<evidence type="ECO:0000313" key="4">
    <source>
        <dbReference type="Proteomes" id="UP000076584"/>
    </source>
</evidence>
<dbReference type="AlphaFoldDB" id="A0A161Y5P0"/>
<keyword evidence="1" id="KW-0732">Signal</keyword>
<dbReference type="PANTHER" id="PTHR37049:SF4">
    <property type="entry name" value="RHODANESE DOMAIN-CONTAINING PROTEIN"/>
    <property type="match status" value="1"/>
</dbReference>
<proteinExistence type="predicted"/>
<accession>A0A161Y5P0</accession>
<dbReference type="Pfam" id="PF23658">
    <property type="entry name" value="PDZ_CPAF_rel"/>
    <property type="match status" value="1"/>
</dbReference>
<gene>
    <name evidence="3" type="ORF">CI238_10196</name>
</gene>
<dbReference type="InterPro" id="IPR056186">
    <property type="entry name" value="PDZ_CPAF-rel"/>
</dbReference>
<evidence type="ECO:0000256" key="1">
    <source>
        <dbReference type="SAM" id="SignalP"/>
    </source>
</evidence>
<dbReference type="Proteomes" id="UP000076584">
    <property type="component" value="Unassembled WGS sequence"/>
</dbReference>
<dbReference type="InterPro" id="IPR052766">
    <property type="entry name" value="S41A_metabolite_peptidase"/>
</dbReference>
<evidence type="ECO:0000259" key="2">
    <source>
        <dbReference type="Pfam" id="PF23658"/>
    </source>
</evidence>
<reference evidence="3 4" key="1">
    <citation type="submission" date="2015-06" db="EMBL/GenBank/DDBJ databases">
        <title>Survival trade-offs in plant roots during colonization by closely related pathogenic and mutualistic fungi.</title>
        <authorList>
            <person name="Hacquard S."/>
            <person name="Kracher B."/>
            <person name="Hiruma K."/>
            <person name="Weinman A."/>
            <person name="Muench P."/>
            <person name="Garrido Oter R."/>
            <person name="Ver Loren van Themaat E."/>
            <person name="Dallerey J.-F."/>
            <person name="Damm U."/>
            <person name="Henrissat B."/>
            <person name="Lespinet O."/>
            <person name="Thon M."/>
            <person name="Kemen E."/>
            <person name="McHardy A.C."/>
            <person name="Schulze-Lefert P."/>
            <person name="O'Connell R.J."/>
        </authorList>
    </citation>
    <scope>NUCLEOTIDE SEQUENCE [LARGE SCALE GENOMIC DNA]</scope>
    <source>
        <strain evidence="3 4">MAFF 238704</strain>
    </source>
</reference>
<sequence>MVFAMLLLAGTTLMAAQCAVDNCLRALIATQTPERRLASAQAFCANFTRAPAAANTSIPSYASEHCGGTSGPEASSRFVFLPNALTRVFQFGRPFALVSPVSIPVIQTFDEVKAIGDNVRIVSRINGVDASEFVQNPVDQASSSRDLDTAYNWIFNSKHNVPYPGENTTVENTTGKLSSAANFASIQVPFVNITDGESFYQTFCALGLSALPGGPPASTATSKRKIVQFGLYPEPVVKSYDGTISGYLLDDEGLKDVAILNVASFSTRSSKIFQKTVNSLSRPAELMESRKSSTCERTSEDGHDLFRRFFPYIEQGALTHRRENDHFLTIAKGIFTAEENMVPSDGDWRSLSQRANYRADLNMTKQPFTSFDA</sequence>
<evidence type="ECO:0000313" key="3">
    <source>
        <dbReference type="EMBL" id="KZL84782.1"/>
    </source>
</evidence>